<keyword evidence="3" id="KW-1003">Cell membrane</keyword>
<evidence type="ECO:0000256" key="7">
    <source>
        <dbReference type="SAM" id="Phobius"/>
    </source>
</evidence>
<feature type="transmembrane region" description="Helical" evidence="7">
    <location>
        <begin position="62"/>
        <end position="81"/>
    </location>
</feature>
<organism evidence="8 9">
    <name type="scientific">Vitreoscilla massiliensis</name>
    <dbReference type="NCBI Taxonomy" id="1689272"/>
    <lineage>
        <taxon>Bacteria</taxon>
        <taxon>Pseudomonadati</taxon>
        <taxon>Pseudomonadota</taxon>
        <taxon>Betaproteobacteria</taxon>
        <taxon>Neisseriales</taxon>
        <taxon>Neisseriaceae</taxon>
        <taxon>Vitreoscilla</taxon>
    </lineage>
</organism>
<evidence type="ECO:0000256" key="6">
    <source>
        <dbReference type="ARBA" id="ARBA00023136"/>
    </source>
</evidence>
<gene>
    <name evidence="8" type="ORF">LVJ82_16255</name>
</gene>
<evidence type="ECO:0000256" key="2">
    <source>
        <dbReference type="ARBA" id="ARBA00022448"/>
    </source>
</evidence>
<dbReference type="EMBL" id="CP091511">
    <property type="protein sequence ID" value="UOO88979.1"/>
    <property type="molecule type" value="Genomic_DNA"/>
</dbReference>
<feature type="transmembrane region" description="Helical" evidence="7">
    <location>
        <begin position="87"/>
        <end position="106"/>
    </location>
</feature>
<feature type="transmembrane region" description="Helical" evidence="7">
    <location>
        <begin position="358"/>
        <end position="376"/>
    </location>
</feature>
<keyword evidence="2" id="KW-0813">Transport</keyword>
<feature type="transmembrane region" description="Helical" evidence="7">
    <location>
        <begin position="16"/>
        <end position="36"/>
    </location>
</feature>
<evidence type="ECO:0000256" key="3">
    <source>
        <dbReference type="ARBA" id="ARBA00022475"/>
    </source>
</evidence>
<dbReference type="PANTHER" id="PTHR30509">
    <property type="entry name" value="P-HYDROXYBENZOIC ACID EFFLUX PUMP SUBUNIT-RELATED"/>
    <property type="match status" value="1"/>
</dbReference>
<feature type="transmembrane region" description="Helical" evidence="7">
    <location>
        <begin position="438"/>
        <end position="457"/>
    </location>
</feature>
<proteinExistence type="predicted"/>
<name>A0ABY4E0F0_9NEIS</name>
<feature type="transmembrane region" description="Helical" evidence="7">
    <location>
        <begin position="463"/>
        <end position="483"/>
    </location>
</feature>
<comment type="subcellular location">
    <subcellularLocation>
        <location evidence="1">Cell membrane</location>
        <topology evidence="1">Multi-pass membrane protein</topology>
    </subcellularLocation>
</comment>
<feature type="transmembrane region" description="Helical" evidence="7">
    <location>
        <begin position="414"/>
        <end position="431"/>
    </location>
</feature>
<dbReference type="Pfam" id="PF04632">
    <property type="entry name" value="FUSC"/>
    <property type="match status" value="1"/>
</dbReference>
<evidence type="ECO:0000313" key="9">
    <source>
        <dbReference type="Proteomes" id="UP000832011"/>
    </source>
</evidence>
<feature type="transmembrane region" description="Helical" evidence="7">
    <location>
        <begin position="388"/>
        <end position="408"/>
    </location>
</feature>
<evidence type="ECO:0000256" key="5">
    <source>
        <dbReference type="ARBA" id="ARBA00022989"/>
    </source>
</evidence>
<dbReference type="Proteomes" id="UP000832011">
    <property type="component" value="Chromosome"/>
</dbReference>
<keyword evidence="6 7" id="KW-0472">Membrane</keyword>
<evidence type="ECO:0000313" key="8">
    <source>
        <dbReference type="EMBL" id="UOO88979.1"/>
    </source>
</evidence>
<reference evidence="8 9" key="1">
    <citation type="journal article" date="2022" name="Res Sq">
        <title>Evolution of multicellular longitudinally dividing oral cavity symbionts (Neisseriaceae).</title>
        <authorList>
            <person name="Nyongesa S."/>
            <person name="Weber P."/>
            <person name="Bernet E."/>
            <person name="Pullido F."/>
            <person name="Nieckarz M."/>
            <person name="Delaby M."/>
            <person name="Nieves C."/>
            <person name="Viehboeck T."/>
            <person name="Krause N."/>
            <person name="Rivera-Millot A."/>
            <person name="Nakamura A."/>
            <person name="Vischer N."/>
            <person name="VanNieuwenhze M."/>
            <person name="Brun Y."/>
            <person name="Cava F."/>
            <person name="Bulgheresi S."/>
            <person name="Veyrier F."/>
        </authorList>
    </citation>
    <scope>NUCLEOTIDE SEQUENCE [LARGE SCALE GENOMIC DNA]</scope>
    <source>
        <strain evidence="8 9">SN4</strain>
    </source>
</reference>
<feature type="transmembrane region" description="Helical" evidence="7">
    <location>
        <begin position="113"/>
        <end position="132"/>
    </location>
</feature>
<evidence type="ECO:0000256" key="1">
    <source>
        <dbReference type="ARBA" id="ARBA00004651"/>
    </source>
</evidence>
<dbReference type="PANTHER" id="PTHR30509:SF9">
    <property type="entry name" value="MULTIDRUG RESISTANCE PROTEIN MDTO"/>
    <property type="match status" value="1"/>
</dbReference>
<keyword evidence="4 7" id="KW-0812">Transmembrane</keyword>
<protein>
    <submittedName>
        <fullName evidence="8">FUSC family protein</fullName>
    </submittedName>
</protein>
<accession>A0ABY4E0F0</accession>
<sequence>MSTLERCGFDRPRLRFALQTAIVAFIAIVIAQALGLEHPQWSAMTVWATAQPMREHLLEKGLWRLLGTVSGIIVGVALMYASQWHPLVLVLGLALWVGVCSGIGMLQRGMVAYGTILAGYSAAMVALLSTAHPERVLLLGLDRFLTIAVGVVLAMVLCYYFTPKRPHTLLQQLRTSSADCIHTLLQHATPTDIPTQAHTSHLLQKIALLDEGLDMHAIGSLQARQRVQQARQVLLAQLNLSLFLQQYLVLDLNPDLQAALRALLPALQEDKAAIPVLNHLDGKTLSTEQQSLLSLLNALLNALHSFAHGREQREVSHHHHPHPVRLHRNWLGALHTFVRSFSVLSVVGLLWLYTGWGFMPFMLLGLSVMLSIFASFENPAWFMRFVTWGQAMGACAALVCMWLAWPLAHSSWQMVWWMLPFMASCVLMYAYKRTMLASFDYIMVMLILLQPSFPVHISFAQSVGNALSVVMGPAIALLAYRFIFPAHPAKRLQHLLTMVRYETRRLCVPAAANSDLLAKRNRLIHSLLRAQRLNDKHAQSNPVLADEILNHLGKIELIVCLQQSLQDDTALSSSTRRLMRALLQSWQGTANKPARTMRVMQVLQQRFAEQHPLHVLLGMVNKSA</sequence>
<feature type="transmembrane region" description="Helical" evidence="7">
    <location>
        <begin position="144"/>
        <end position="162"/>
    </location>
</feature>
<keyword evidence="9" id="KW-1185">Reference proteome</keyword>
<keyword evidence="5 7" id="KW-1133">Transmembrane helix</keyword>
<dbReference type="InterPro" id="IPR006726">
    <property type="entry name" value="PHBA_efflux_AaeB/fusaric-R"/>
</dbReference>
<dbReference type="RefSeq" id="WP_058357346.1">
    <property type="nucleotide sequence ID" value="NZ_CABKVG010000010.1"/>
</dbReference>
<evidence type="ECO:0000256" key="4">
    <source>
        <dbReference type="ARBA" id="ARBA00022692"/>
    </source>
</evidence>